<dbReference type="PANTHER" id="PTHR42884">
    <property type="entry name" value="PROPROTEIN CONVERTASE SUBTILISIN/KEXIN-RELATED"/>
    <property type="match status" value="1"/>
</dbReference>
<dbReference type="InterPro" id="IPR015500">
    <property type="entry name" value="Peptidase_S8_subtilisin-rel"/>
</dbReference>
<evidence type="ECO:0000256" key="4">
    <source>
        <dbReference type="PROSITE-ProRule" id="PRU01240"/>
    </source>
</evidence>
<dbReference type="PROSITE" id="PS00138">
    <property type="entry name" value="SUBTILASE_SER"/>
    <property type="match status" value="1"/>
</dbReference>
<comment type="similarity">
    <text evidence="4">Belongs to the peptidase S8 family.</text>
</comment>
<dbReference type="Pfam" id="PF00082">
    <property type="entry name" value="Peptidase_S8"/>
    <property type="match status" value="1"/>
</dbReference>
<name>A0A077B0B0_9PROT</name>
<protein>
    <recommendedName>
        <fullName evidence="5">Peptidase S8/S53 domain-containing protein</fullName>
    </recommendedName>
</protein>
<organism evidence="6 7">
    <name type="scientific">Candidatus Odyssella acanthamoebae</name>
    <dbReference type="NCBI Taxonomy" id="91604"/>
    <lineage>
        <taxon>Bacteria</taxon>
        <taxon>Pseudomonadati</taxon>
        <taxon>Pseudomonadota</taxon>
        <taxon>Alphaproteobacteria</taxon>
        <taxon>Holosporales</taxon>
        <taxon>Candidatus Paracaedibacteraceae</taxon>
        <taxon>Candidatus Odyssella</taxon>
    </lineage>
</organism>
<evidence type="ECO:0000313" key="6">
    <source>
        <dbReference type="EMBL" id="AIK96380.1"/>
    </source>
</evidence>
<dbReference type="KEGG" id="paca:ID47_05985"/>
<keyword evidence="7" id="KW-1185">Reference proteome</keyword>
<evidence type="ECO:0000259" key="5">
    <source>
        <dbReference type="Pfam" id="PF00082"/>
    </source>
</evidence>
<feature type="domain" description="Peptidase S8/S53" evidence="5">
    <location>
        <begin position="206"/>
        <end position="436"/>
    </location>
</feature>
<dbReference type="EMBL" id="CP008941">
    <property type="protein sequence ID" value="AIK96380.1"/>
    <property type="molecule type" value="Genomic_DNA"/>
</dbReference>
<feature type="active site" description="Charge relay system" evidence="4">
    <location>
        <position position="397"/>
    </location>
</feature>
<dbReference type="InterPro" id="IPR000209">
    <property type="entry name" value="Peptidase_S8/S53_dom"/>
</dbReference>
<feature type="active site" description="Charge relay system" evidence="4">
    <location>
        <position position="187"/>
    </location>
</feature>
<keyword evidence="1 4" id="KW-0645">Protease</keyword>
<dbReference type="PANTHER" id="PTHR42884:SF14">
    <property type="entry name" value="NEUROENDOCRINE CONVERTASE 1"/>
    <property type="match status" value="1"/>
</dbReference>
<accession>A0A077B0B0</accession>
<dbReference type="PROSITE" id="PS00137">
    <property type="entry name" value="SUBTILASE_HIS"/>
    <property type="match status" value="1"/>
</dbReference>
<feature type="active site" description="Charge relay system" evidence="4">
    <location>
        <position position="220"/>
    </location>
</feature>
<gene>
    <name evidence="6" type="ORF">ID47_05985</name>
</gene>
<dbReference type="eggNOG" id="COG1404">
    <property type="taxonomic scope" value="Bacteria"/>
</dbReference>
<dbReference type="PRINTS" id="PR00723">
    <property type="entry name" value="SUBTILISIN"/>
</dbReference>
<dbReference type="HOGENOM" id="CLU_563477_0_0_5"/>
<proteinExistence type="inferred from homology"/>
<evidence type="ECO:0000313" key="7">
    <source>
        <dbReference type="Proteomes" id="UP000028926"/>
    </source>
</evidence>
<dbReference type="STRING" id="91604.ID47_05985"/>
<reference evidence="6 7" key="1">
    <citation type="submission" date="2014-07" db="EMBL/GenBank/DDBJ databases">
        <title>Comparative genomic insights into amoeba endosymbionts belonging to the families of Holosporaceae and Candidatus Midichloriaceae within Rickettsiales.</title>
        <authorList>
            <person name="Wang Z."/>
            <person name="Wu M."/>
        </authorList>
    </citation>
    <scope>NUCLEOTIDE SEQUENCE [LARGE SCALE GENOMIC DNA]</scope>
    <source>
        <strain evidence="6">PRA3</strain>
    </source>
</reference>
<evidence type="ECO:0000256" key="1">
    <source>
        <dbReference type="ARBA" id="ARBA00022670"/>
    </source>
</evidence>
<dbReference type="InterPro" id="IPR023828">
    <property type="entry name" value="Peptidase_S8_Ser-AS"/>
</dbReference>
<evidence type="ECO:0000256" key="2">
    <source>
        <dbReference type="ARBA" id="ARBA00022801"/>
    </source>
</evidence>
<dbReference type="GO" id="GO:0004252">
    <property type="term" value="F:serine-type endopeptidase activity"/>
    <property type="evidence" value="ECO:0007669"/>
    <property type="project" value="UniProtKB-UniRule"/>
</dbReference>
<dbReference type="InterPro" id="IPR022398">
    <property type="entry name" value="Peptidase_S8_His-AS"/>
</dbReference>
<evidence type="ECO:0000256" key="3">
    <source>
        <dbReference type="ARBA" id="ARBA00022825"/>
    </source>
</evidence>
<dbReference type="Proteomes" id="UP000028926">
    <property type="component" value="Chromosome"/>
</dbReference>
<dbReference type="InterPro" id="IPR036852">
    <property type="entry name" value="Peptidase_S8/S53_dom_sf"/>
</dbReference>
<dbReference type="Gene3D" id="3.40.50.200">
    <property type="entry name" value="Peptidase S8/S53 domain"/>
    <property type="match status" value="1"/>
</dbReference>
<dbReference type="PROSITE" id="PS51892">
    <property type="entry name" value="SUBTILASE"/>
    <property type="match status" value="1"/>
</dbReference>
<keyword evidence="2 4" id="KW-0378">Hydrolase</keyword>
<dbReference type="AlphaFoldDB" id="A0A077B0B0"/>
<dbReference type="GO" id="GO:0016485">
    <property type="term" value="P:protein processing"/>
    <property type="evidence" value="ECO:0007669"/>
    <property type="project" value="TreeGrafter"/>
</dbReference>
<dbReference type="SUPFAM" id="SSF52743">
    <property type="entry name" value="Subtilisin-like"/>
    <property type="match status" value="1"/>
</dbReference>
<dbReference type="GO" id="GO:0016020">
    <property type="term" value="C:membrane"/>
    <property type="evidence" value="ECO:0007669"/>
    <property type="project" value="TreeGrafter"/>
</dbReference>
<sequence length="484" mass="55547">MFSFEQELATMDLDRARDFMLVKSEIVNRLGSEYRANTFYFDQTDLNIEVRRAEYLYSQQKLYNPYQYPTISQLFYKKKDLYNYTFEKIREHEYWVNYTRRFIQEYGTSEYDSYPNFGKVKFSDRFQEFLEVELLEILKWKEIDAIVHQDPNPYLLHGPLHPHKVTGVDELHNLGVSGEGTNVIVWDCGFVGNCHVNFSIKDRYIKRPARGEKYTADDLHGTHVAGTIAADKRSGTHKGVAYGAKVLPVEFEGVDELIKRIKGSNAKVISASFHYLVNRLKMRDFDRLLEELEKNDRILVMAAGNDSKFVTDDLNPSFLTYWNKGIWMATHGAWILSKNQSLARRMLLVGSLKEDGQTISQFSNLPGKLSDNFVFGPGENVIATVAMDEFDSMSGTSMATPHVSGILALMSKYYPQLNAVELKDCLIQSCDQFWGDNNHGIEFKSEIFGQGRVNAVRAFKVADELVKKKLAGQYITTVALQEYI</sequence>
<keyword evidence="3 4" id="KW-0720">Serine protease</keyword>